<dbReference type="Gene3D" id="1.10.150.20">
    <property type="entry name" value="5' to 3' exonuclease, C-terminal subdomain"/>
    <property type="match status" value="1"/>
</dbReference>
<dbReference type="Gene3D" id="3.40.50.10190">
    <property type="entry name" value="BRCT domain"/>
    <property type="match status" value="1"/>
</dbReference>
<sequence length="700" mass="78063">MAGRGSKESFFKELDDLDNLSGDSDVDDFEKLMRKGLEKKSQRTIKPARVPHTKTFQLGSLLRAESAPESSLQRKNSDEIIIVKEMPCGKSGGEADTGTMKRLRPEGPSGGRKETAATKKRRVNSLTILPESQQIFKGLTFYFFPNNDVAPARRLRIRKAQEYGAVWATKWGDSVSHVIVDKGLVFEDVLKFLKLDAFPANIALVTEDYPSECIKFRSLLNTTQSRFRVHSAKTTVDQEDKPASAGQTSDASLQLKPPRKRVGASPTPSHSEHASAPAEPGTEERCELPPSRERDVLDDVVDEVKAVEHLPLDPLEDENGSVDPSSESPVTSDSETDAPRKKAKRARSDPVAPAWQQNFSCMKKHDGKSETANPNSRTIEVLQQMLDYYTRTADLWRTIAYRKAISALRQQTTKIVTRSEALAIPGIGERLAAKIEEIVFTNRLRRLESANSTTEDHVLQLFLGVYGAGISQASRWIAQGYRSLDDLRTKADLTRNQRVGVERYDDFRQRIPRSEVEAHGAIVRKTIHEVDPDVQVIIGGSYRRGAADSGDIDLIITKPDATIEQIRDLMLDDIVPKLFDQGFLQTGLATTSRGNGSKWHGASALPGSAIWRRIDLLFVPGAEIGAALLYFTGNDIFNRSMRLLASKKGMRLNQRGLYRDVLRGANRVKLTEGSLVEGRDERRIFEILGVPWRPPEHRVC</sequence>
<proteinExistence type="inferred from homology"/>
<comment type="subcellular location">
    <subcellularLocation>
        <location evidence="2 17">Nucleus</location>
    </subcellularLocation>
</comment>
<dbReference type="SUPFAM" id="SSF47802">
    <property type="entry name" value="DNA polymerase beta, N-terminal domain-like"/>
    <property type="match status" value="1"/>
</dbReference>
<dbReference type="Gene3D" id="1.10.150.110">
    <property type="entry name" value="DNA polymerase beta, N-terminal domain-like"/>
    <property type="match status" value="1"/>
</dbReference>
<evidence type="ECO:0000256" key="15">
    <source>
        <dbReference type="ARBA" id="ARBA00049244"/>
    </source>
</evidence>
<dbReference type="PRINTS" id="PR00870">
    <property type="entry name" value="DNAPOLXBETA"/>
</dbReference>
<evidence type="ECO:0000256" key="1">
    <source>
        <dbReference type="ARBA" id="ARBA00001936"/>
    </source>
</evidence>
<evidence type="ECO:0000256" key="4">
    <source>
        <dbReference type="ARBA" id="ARBA00022634"/>
    </source>
</evidence>
<keyword evidence="12 17" id="KW-0234">DNA repair</keyword>
<dbReference type="PRINTS" id="PR00869">
    <property type="entry name" value="DNAPOLX"/>
</dbReference>
<dbReference type="PROSITE" id="PS50172">
    <property type="entry name" value="BRCT"/>
    <property type="match status" value="1"/>
</dbReference>
<dbReference type="SUPFAM" id="SSF81301">
    <property type="entry name" value="Nucleotidyltransferase"/>
    <property type="match status" value="1"/>
</dbReference>
<dbReference type="STRING" id="264951.A0A443HPE1"/>
<dbReference type="SUPFAM" id="SSF52113">
    <property type="entry name" value="BRCT domain"/>
    <property type="match status" value="1"/>
</dbReference>
<keyword evidence="14 17" id="KW-0539">Nucleus</keyword>
<dbReference type="Pfam" id="PF14716">
    <property type="entry name" value="HHH_8"/>
    <property type="match status" value="1"/>
</dbReference>
<dbReference type="Pfam" id="PF14791">
    <property type="entry name" value="DNA_pol_B_thumb"/>
    <property type="match status" value="1"/>
</dbReference>
<dbReference type="InterPro" id="IPR010996">
    <property type="entry name" value="HHH_MUS81"/>
</dbReference>
<dbReference type="SMART" id="SM00483">
    <property type="entry name" value="POLXc"/>
    <property type="match status" value="1"/>
</dbReference>
<dbReference type="Gene3D" id="3.30.210.10">
    <property type="entry name" value="DNA polymerase, thumb domain"/>
    <property type="match status" value="1"/>
</dbReference>
<evidence type="ECO:0000256" key="8">
    <source>
        <dbReference type="ARBA" id="ARBA00022723"/>
    </source>
</evidence>
<evidence type="ECO:0000256" key="11">
    <source>
        <dbReference type="ARBA" id="ARBA00023125"/>
    </source>
</evidence>
<feature type="region of interest" description="Disordered" evidence="18">
    <location>
        <begin position="231"/>
        <end position="290"/>
    </location>
</feature>
<dbReference type="Gene3D" id="3.30.460.10">
    <property type="entry name" value="Beta Polymerase, domain 2"/>
    <property type="match status" value="1"/>
</dbReference>
<dbReference type="Proteomes" id="UP000283841">
    <property type="component" value="Unassembled WGS sequence"/>
</dbReference>
<keyword evidence="5 17" id="KW-0808">Transferase</keyword>
<evidence type="ECO:0000256" key="10">
    <source>
        <dbReference type="ARBA" id="ARBA00022932"/>
    </source>
</evidence>
<evidence type="ECO:0000256" key="7">
    <source>
        <dbReference type="ARBA" id="ARBA00022705"/>
    </source>
</evidence>
<comment type="catalytic activity">
    <reaction evidence="15 17">
        <text>DNA(n) + a 2'-deoxyribonucleoside 5'-triphosphate = DNA(n+1) + diphosphate</text>
        <dbReference type="Rhea" id="RHEA:22508"/>
        <dbReference type="Rhea" id="RHEA-COMP:17339"/>
        <dbReference type="Rhea" id="RHEA-COMP:17340"/>
        <dbReference type="ChEBI" id="CHEBI:33019"/>
        <dbReference type="ChEBI" id="CHEBI:61560"/>
        <dbReference type="ChEBI" id="CHEBI:173112"/>
        <dbReference type="EC" id="2.7.7.7"/>
    </reaction>
</comment>
<dbReference type="GO" id="GO:0005634">
    <property type="term" value="C:nucleus"/>
    <property type="evidence" value="ECO:0007669"/>
    <property type="project" value="UniProtKB-SubCell"/>
</dbReference>
<keyword evidence="10 17" id="KW-0239">DNA-directed DNA polymerase</keyword>
<dbReference type="InterPro" id="IPR019843">
    <property type="entry name" value="DNA_pol-X_BS"/>
</dbReference>
<dbReference type="InterPro" id="IPR037160">
    <property type="entry name" value="DNA_Pol_thumb_sf"/>
</dbReference>
<keyword evidence="4" id="KW-0237">DNA synthesis</keyword>
<evidence type="ECO:0000256" key="14">
    <source>
        <dbReference type="ARBA" id="ARBA00023242"/>
    </source>
</evidence>
<evidence type="ECO:0000313" key="20">
    <source>
        <dbReference type="EMBL" id="RWQ93677.1"/>
    </source>
</evidence>
<feature type="region of interest" description="Disordered" evidence="18">
    <location>
        <begin position="88"/>
        <end position="117"/>
    </location>
</feature>
<dbReference type="SUPFAM" id="SSF81585">
    <property type="entry name" value="PsbU/PolX domain-like"/>
    <property type="match status" value="1"/>
</dbReference>
<evidence type="ECO:0000256" key="17">
    <source>
        <dbReference type="RuleBase" id="RU366014"/>
    </source>
</evidence>
<dbReference type="InterPro" id="IPR002008">
    <property type="entry name" value="DNA_pol_X_beta-like"/>
</dbReference>
<comment type="cofactor">
    <cofactor evidence="1">
        <name>Mn(2+)</name>
        <dbReference type="ChEBI" id="CHEBI:29035"/>
    </cofactor>
</comment>
<keyword evidence="6 17" id="KW-0548">Nucleotidyltransferase</keyword>
<dbReference type="PANTHER" id="PTHR11276">
    <property type="entry name" value="DNA POLYMERASE TYPE-X FAMILY MEMBER"/>
    <property type="match status" value="1"/>
</dbReference>
<dbReference type="FunFam" id="3.30.460.10:FF:000050">
    <property type="entry name" value="DNA polymerase POL4"/>
    <property type="match status" value="1"/>
</dbReference>
<dbReference type="InterPro" id="IPR028207">
    <property type="entry name" value="DNA_pol_B_palm_palm"/>
</dbReference>
<dbReference type="InterPro" id="IPR043519">
    <property type="entry name" value="NT_sf"/>
</dbReference>
<keyword evidence="9 17" id="KW-0227">DNA damage</keyword>
<evidence type="ECO:0000256" key="12">
    <source>
        <dbReference type="ARBA" id="ARBA00023204"/>
    </source>
</evidence>
<evidence type="ECO:0000256" key="9">
    <source>
        <dbReference type="ARBA" id="ARBA00022763"/>
    </source>
</evidence>
<feature type="compositionally biased region" description="Polar residues" evidence="18">
    <location>
        <begin position="322"/>
        <end position="333"/>
    </location>
</feature>
<organism evidence="20 21">
    <name type="scientific">Byssochlamys spectabilis</name>
    <name type="common">Paecilomyces variotii</name>
    <dbReference type="NCBI Taxonomy" id="264951"/>
    <lineage>
        <taxon>Eukaryota</taxon>
        <taxon>Fungi</taxon>
        <taxon>Dikarya</taxon>
        <taxon>Ascomycota</taxon>
        <taxon>Pezizomycotina</taxon>
        <taxon>Eurotiomycetes</taxon>
        <taxon>Eurotiomycetidae</taxon>
        <taxon>Eurotiales</taxon>
        <taxon>Thermoascaceae</taxon>
        <taxon>Paecilomyces</taxon>
    </lineage>
</organism>
<gene>
    <name evidence="20" type="ORF">C8Q69DRAFT_474487</name>
</gene>
<dbReference type="Pfam" id="PF14792">
    <property type="entry name" value="DNA_pol_B_palm"/>
    <property type="match status" value="1"/>
</dbReference>
<dbReference type="InterPro" id="IPR022312">
    <property type="entry name" value="DNA_pol_X"/>
</dbReference>
<feature type="domain" description="BRCT" evidence="19">
    <location>
        <begin position="131"/>
        <end position="227"/>
    </location>
</feature>
<dbReference type="AlphaFoldDB" id="A0A443HPE1"/>
<dbReference type="GO" id="GO:0046872">
    <property type="term" value="F:metal ion binding"/>
    <property type="evidence" value="ECO:0007669"/>
    <property type="project" value="UniProtKB-UniRule"/>
</dbReference>
<keyword evidence="8" id="KW-0479">Metal-binding</keyword>
<dbReference type="FunFam" id="1.10.150.20:FF:000010">
    <property type="entry name" value="DNA polymerase lambda"/>
    <property type="match status" value="1"/>
</dbReference>
<dbReference type="InterPro" id="IPR002054">
    <property type="entry name" value="DNA-dir_DNA_pol_X"/>
</dbReference>
<feature type="compositionally biased region" description="Basic and acidic residues" evidence="18">
    <location>
        <begin position="1"/>
        <end position="14"/>
    </location>
</feature>
<dbReference type="EC" id="2.7.7.7" evidence="17"/>
<dbReference type="CDD" id="cd00141">
    <property type="entry name" value="NT_POLXc"/>
    <property type="match status" value="1"/>
</dbReference>
<keyword evidence="11" id="KW-0238">DNA-binding</keyword>
<dbReference type="RefSeq" id="XP_028483322.1">
    <property type="nucleotide sequence ID" value="XM_028631128.1"/>
</dbReference>
<dbReference type="GO" id="GO:0006303">
    <property type="term" value="P:double-strand break repair via nonhomologous end joining"/>
    <property type="evidence" value="ECO:0007669"/>
    <property type="project" value="TreeGrafter"/>
</dbReference>
<dbReference type="GO" id="GO:0003677">
    <property type="term" value="F:DNA binding"/>
    <property type="evidence" value="ECO:0007669"/>
    <property type="project" value="UniProtKB-UniRule"/>
</dbReference>
<reference evidence="20 21" key="1">
    <citation type="journal article" date="2018" name="Front. Microbiol.">
        <title>Genomic and genetic insights into a cosmopolitan fungus, Paecilomyces variotii (Eurotiales).</title>
        <authorList>
            <person name="Urquhart A.S."/>
            <person name="Mondo S.J."/>
            <person name="Makela M.R."/>
            <person name="Hane J.K."/>
            <person name="Wiebenga A."/>
            <person name="He G."/>
            <person name="Mihaltcheva S."/>
            <person name="Pangilinan J."/>
            <person name="Lipzen A."/>
            <person name="Barry K."/>
            <person name="de Vries R.P."/>
            <person name="Grigoriev I.V."/>
            <person name="Idnurm A."/>
        </authorList>
    </citation>
    <scope>NUCLEOTIDE SEQUENCE [LARGE SCALE GENOMIC DNA]</scope>
    <source>
        <strain evidence="20 21">CBS 101075</strain>
    </source>
</reference>
<dbReference type="FunFam" id="3.30.210.10:FF:000001">
    <property type="entry name" value="DNA polymerase lambda"/>
    <property type="match status" value="1"/>
</dbReference>
<keyword evidence="21" id="KW-1185">Reference proteome</keyword>
<evidence type="ECO:0000256" key="18">
    <source>
        <dbReference type="SAM" id="MobiDB-lite"/>
    </source>
</evidence>
<evidence type="ECO:0000256" key="6">
    <source>
        <dbReference type="ARBA" id="ARBA00022695"/>
    </source>
</evidence>
<comment type="function">
    <text evidence="17">DNA polymerase that functions in several pathways of DNA repair. Involved in base excision repair (BER) responsible for repair of lesions that give rise to abasic (AP) sites in DNA. Also contributes to DNA double-strand break repair by non-homologous end joining and homologous recombination. Has both template-dependent and template-independent (terminal transferase) DNA polymerase activities. Has also a 5'-deoxyribose-5-phosphate lyase (dRP lyase) activity.</text>
</comment>
<evidence type="ECO:0000256" key="3">
    <source>
        <dbReference type="ARBA" id="ARBA00008323"/>
    </source>
</evidence>
<dbReference type="InterPro" id="IPR001357">
    <property type="entry name" value="BRCT_dom"/>
</dbReference>
<comment type="similarity">
    <text evidence="3 17">Belongs to the DNA polymerase type-X family.</text>
</comment>
<dbReference type="VEuPathDB" id="FungiDB:C8Q69DRAFT_474487"/>
<evidence type="ECO:0000256" key="13">
    <source>
        <dbReference type="ARBA" id="ARBA00023239"/>
    </source>
</evidence>
<evidence type="ECO:0000313" key="21">
    <source>
        <dbReference type="Proteomes" id="UP000283841"/>
    </source>
</evidence>
<dbReference type="GO" id="GO:0016829">
    <property type="term" value="F:lyase activity"/>
    <property type="evidence" value="ECO:0007669"/>
    <property type="project" value="UniProtKB-KW"/>
</dbReference>
<dbReference type="InterPro" id="IPR029398">
    <property type="entry name" value="PolB_thumb"/>
</dbReference>
<dbReference type="FunFam" id="1.10.150.110:FF:000005">
    <property type="entry name" value="DNA polymerase POL4"/>
    <property type="match status" value="1"/>
</dbReference>
<evidence type="ECO:0000256" key="5">
    <source>
        <dbReference type="ARBA" id="ARBA00022679"/>
    </source>
</evidence>
<dbReference type="InterPro" id="IPR027421">
    <property type="entry name" value="DNA_pol_lamdba_lyase_dom_sf"/>
</dbReference>
<dbReference type="PROSITE" id="PS00522">
    <property type="entry name" value="DNA_POLYMERASE_X"/>
    <property type="match status" value="1"/>
</dbReference>
<feature type="region of interest" description="Disordered" evidence="18">
    <location>
        <begin position="1"/>
        <end position="27"/>
    </location>
</feature>
<dbReference type="Pfam" id="PF10391">
    <property type="entry name" value="DNA_pol_lambd_f"/>
    <property type="match status" value="1"/>
</dbReference>
<evidence type="ECO:0000256" key="2">
    <source>
        <dbReference type="ARBA" id="ARBA00004123"/>
    </source>
</evidence>
<evidence type="ECO:0000256" key="16">
    <source>
        <dbReference type="PIRSR" id="PIRSR622312-50"/>
    </source>
</evidence>
<keyword evidence="7" id="KW-0235">DNA replication</keyword>
<name>A0A443HPE1_BYSSP</name>
<keyword evidence="13" id="KW-0456">Lyase</keyword>
<feature type="active site" description="Nucleophile; Schiff-base intermediate with DNA; for 5'-dRP lyase activity" evidence="16">
    <location>
        <position position="434"/>
    </location>
</feature>
<evidence type="ECO:0000259" key="19">
    <source>
        <dbReference type="PROSITE" id="PS50172"/>
    </source>
</evidence>
<accession>A0A443HPE1</accession>
<dbReference type="GO" id="GO:0003887">
    <property type="term" value="F:DNA-directed DNA polymerase activity"/>
    <property type="evidence" value="ECO:0007669"/>
    <property type="project" value="UniProtKB-UniRule"/>
</dbReference>
<dbReference type="InterPro" id="IPR018944">
    <property type="entry name" value="DNA_pol_lambd_fingers_domain"/>
</dbReference>
<dbReference type="GeneID" id="39600405"/>
<dbReference type="GO" id="GO:0006260">
    <property type="term" value="P:DNA replication"/>
    <property type="evidence" value="ECO:0007669"/>
    <property type="project" value="UniProtKB-KW"/>
</dbReference>
<dbReference type="PANTHER" id="PTHR11276:SF28">
    <property type="entry name" value="DNA POLYMERASE LAMBDA"/>
    <property type="match status" value="1"/>
</dbReference>
<dbReference type="EMBL" id="RCNU01000009">
    <property type="protein sequence ID" value="RWQ93677.1"/>
    <property type="molecule type" value="Genomic_DNA"/>
</dbReference>
<protein>
    <recommendedName>
        <fullName evidence="17">DNA polymerase</fullName>
        <ecNumber evidence="17">2.7.7.7</ecNumber>
    </recommendedName>
</protein>
<feature type="region of interest" description="Disordered" evidence="18">
    <location>
        <begin position="306"/>
        <end position="353"/>
    </location>
</feature>
<comment type="caution">
    <text evidence="20">The sequence shown here is derived from an EMBL/GenBank/DDBJ whole genome shotgun (WGS) entry which is preliminary data.</text>
</comment>
<dbReference type="InterPro" id="IPR036420">
    <property type="entry name" value="BRCT_dom_sf"/>
</dbReference>